<dbReference type="InParanoid" id="A0A1W4XAN9"/>
<dbReference type="KEGG" id="apln:108739881"/>
<accession>A0A1W4XAN9</accession>
<dbReference type="GeneID" id="108739881"/>
<feature type="region of interest" description="Disordered" evidence="1">
    <location>
        <begin position="122"/>
        <end position="201"/>
    </location>
</feature>
<keyword evidence="2" id="KW-0472">Membrane</keyword>
<dbReference type="Proteomes" id="UP000192223">
    <property type="component" value="Unplaced"/>
</dbReference>
<feature type="compositionally biased region" description="Polar residues" evidence="1">
    <location>
        <begin position="122"/>
        <end position="159"/>
    </location>
</feature>
<dbReference type="RefSeq" id="XP_018329473.1">
    <property type="nucleotide sequence ID" value="XM_018473971.1"/>
</dbReference>
<keyword evidence="3" id="KW-1185">Reference proteome</keyword>
<dbReference type="AlphaFoldDB" id="A0A1W4XAN9"/>
<gene>
    <name evidence="4" type="primary">LOC108739881</name>
</gene>
<evidence type="ECO:0000256" key="1">
    <source>
        <dbReference type="SAM" id="MobiDB-lite"/>
    </source>
</evidence>
<keyword evidence="2" id="KW-1133">Transmembrane helix</keyword>
<organism evidence="3 4">
    <name type="scientific">Agrilus planipennis</name>
    <name type="common">Emerald ash borer</name>
    <name type="synonym">Agrilus marcopoli</name>
    <dbReference type="NCBI Taxonomy" id="224129"/>
    <lineage>
        <taxon>Eukaryota</taxon>
        <taxon>Metazoa</taxon>
        <taxon>Ecdysozoa</taxon>
        <taxon>Arthropoda</taxon>
        <taxon>Hexapoda</taxon>
        <taxon>Insecta</taxon>
        <taxon>Pterygota</taxon>
        <taxon>Neoptera</taxon>
        <taxon>Endopterygota</taxon>
        <taxon>Coleoptera</taxon>
        <taxon>Polyphaga</taxon>
        <taxon>Elateriformia</taxon>
        <taxon>Buprestoidea</taxon>
        <taxon>Buprestidae</taxon>
        <taxon>Agrilinae</taxon>
        <taxon>Agrilus</taxon>
    </lineage>
</organism>
<sequence>ANLYRVFFLSAGRSFNAWSILWYVGSFVGLIAFFFIISFSEWCCKRRLWNRRNTRNAITTPSPNGTNDPAPPAYDLFAPPSYDSIYKDGTDEKPQFDVYVVPISSGEELGTQFCGSLINESRATNTDETTGPPSYSSTADVTSANSEDCGETASTQTDDSLSKNNNKERRTKRRAPQPSSSSVVVSLEDPRDDGGGKTSLQ</sequence>
<feature type="transmembrane region" description="Helical" evidence="2">
    <location>
        <begin position="20"/>
        <end position="42"/>
    </location>
</feature>
<protein>
    <submittedName>
        <fullName evidence="4">Uncharacterized protein LOC108739881</fullName>
    </submittedName>
</protein>
<evidence type="ECO:0000256" key="2">
    <source>
        <dbReference type="SAM" id="Phobius"/>
    </source>
</evidence>
<reference evidence="4" key="1">
    <citation type="submission" date="2025-08" db="UniProtKB">
        <authorList>
            <consortium name="RefSeq"/>
        </authorList>
    </citation>
    <scope>IDENTIFICATION</scope>
    <source>
        <tissue evidence="4">Entire body</tissue>
    </source>
</reference>
<evidence type="ECO:0000313" key="3">
    <source>
        <dbReference type="Proteomes" id="UP000192223"/>
    </source>
</evidence>
<feature type="non-terminal residue" evidence="4">
    <location>
        <position position="1"/>
    </location>
</feature>
<keyword evidence="2" id="KW-0812">Transmembrane</keyword>
<evidence type="ECO:0000313" key="4">
    <source>
        <dbReference type="RefSeq" id="XP_018329473.1"/>
    </source>
</evidence>
<name>A0A1W4XAN9_AGRPL</name>
<dbReference type="OrthoDB" id="8069116at2759"/>
<proteinExistence type="predicted"/>